<proteinExistence type="predicted"/>
<dbReference type="Gene3D" id="3.50.50.60">
    <property type="entry name" value="FAD/NAD(P)-binding domain"/>
    <property type="match status" value="1"/>
</dbReference>
<dbReference type="KEGG" id="ome:OLMES_0489"/>
<protein>
    <submittedName>
        <fullName evidence="1">Uncharacterized protein</fullName>
    </submittedName>
</protein>
<sequence length="54" mass="5829">MTNAKPMDVHWDAIVIGSGASGMTAAAYLAGGGWQIPQVRDLPRGQETHHRHPH</sequence>
<dbReference type="Proteomes" id="UP000196027">
    <property type="component" value="Chromosome"/>
</dbReference>
<accession>A0A1Y0I2A0</accession>
<dbReference type="AlphaFoldDB" id="A0A1Y0I2A0"/>
<organism evidence="1 2">
    <name type="scientific">Oleiphilus messinensis</name>
    <dbReference type="NCBI Taxonomy" id="141451"/>
    <lineage>
        <taxon>Bacteria</taxon>
        <taxon>Pseudomonadati</taxon>
        <taxon>Pseudomonadota</taxon>
        <taxon>Gammaproteobacteria</taxon>
        <taxon>Oceanospirillales</taxon>
        <taxon>Oleiphilaceae</taxon>
        <taxon>Oleiphilus</taxon>
    </lineage>
</organism>
<dbReference type="InterPro" id="IPR036188">
    <property type="entry name" value="FAD/NAD-bd_sf"/>
</dbReference>
<evidence type="ECO:0000313" key="2">
    <source>
        <dbReference type="Proteomes" id="UP000196027"/>
    </source>
</evidence>
<reference evidence="1 2" key="1">
    <citation type="submission" date="2017-05" db="EMBL/GenBank/DDBJ databases">
        <title>Genomic insights into alkan degradation activity of Oleiphilus messinensis.</title>
        <authorList>
            <person name="Kozyavkin S.A."/>
            <person name="Slesarev A.I."/>
            <person name="Golyshin P.N."/>
            <person name="Korzhenkov A."/>
            <person name="Golyshina O.N."/>
            <person name="Toshchakov S.V."/>
        </authorList>
    </citation>
    <scope>NUCLEOTIDE SEQUENCE [LARGE SCALE GENOMIC DNA]</scope>
    <source>
        <strain evidence="1 2">ME102</strain>
    </source>
</reference>
<gene>
    <name evidence="1" type="ORF">OLMES_0489</name>
</gene>
<evidence type="ECO:0000313" key="1">
    <source>
        <dbReference type="EMBL" id="ARU54592.1"/>
    </source>
</evidence>
<name>A0A1Y0I2A0_9GAMM</name>
<dbReference type="EMBL" id="CP021425">
    <property type="protein sequence ID" value="ARU54592.1"/>
    <property type="molecule type" value="Genomic_DNA"/>
</dbReference>
<keyword evidence="2" id="KW-1185">Reference proteome</keyword>
<dbReference type="SUPFAM" id="SSF51905">
    <property type="entry name" value="FAD/NAD(P)-binding domain"/>
    <property type="match status" value="1"/>
</dbReference>